<evidence type="ECO:0000313" key="2">
    <source>
        <dbReference type="EMBL" id="RYU82869.1"/>
    </source>
</evidence>
<keyword evidence="3" id="KW-1185">Reference proteome</keyword>
<dbReference type="RefSeq" id="WP_129919851.1">
    <property type="nucleotide sequence ID" value="NZ_SEWE01000005.1"/>
</dbReference>
<organism evidence="2 3">
    <name type="scientific">Hymenobacter persicinus</name>
    <dbReference type="NCBI Taxonomy" id="2025506"/>
    <lineage>
        <taxon>Bacteria</taxon>
        <taxon>Pseudomonadati</taxon>
        <taxon>Bacteroidota</taxon>
        <taxon>Cytophagia</taxon>
        <taxon>Cytophagales</taxon>
        <taxon>Hymenobacteraceae</taxon>
        <taxon>Hymenobacter</taxon>
    </lineage>
</organism>
<name>A0A4Q5LEV4_9BACT</name>
<gene>
    <name evidence="2" type="ORF">EWM57_04040</name>
</gene>
<dbReference type="AlphaFoldDB" id="A0A4Q5LEV4"/>
<keyword evidence="1" id="KW-0732">Signal</keyword>
<evidence type="ECO:0000313" key="3">
    <source>
        <dbReference type="Proteomes" id="UP000294155"/>
    </source>
</evidence>
<dbReference type="OrthoDB" id="886648at2"/>
<comment type="caution">
    <text evidence="2">The sequence shown here is derived from an EMBL/GenBank/DDBJ whole genome shotgun (WGS) entry which is preliminary data.</text>
</comment>
<feature type="chain" id="PRO_5020208446" evidence="1">
    <location>
        <begin position="25"/>
        <end position="214"/>
    </location>
</feature>
<protein>
    <submittedName>
        <fullName evidence="2">Uncharacterized protein</fullName>
    </submittedName>
</protein>
<dbReference type="EMBL" id="SEWE01000005">
    <property type="protein sequence ID" value="RYU82869.1"/>
    <property type="molecule type" value="Genomic_DNA"/>
</dbReference>
<accession>A0A4Q5LEV4</accession>
<reference evidence="2 3" key="1">
    <citation type="submission" date="2019-02" db="EMBL/GenBank/DDBJ databases">
        <title>Bacterial novel species isolated from soil.</title>
        <authorList>
            <person name="Jung H.-Y."/>
        </authorList>
    </citation>
    <scope>NUCLEOTIDE SEQUENCE [LARGE SCALE GENOMIC DNA]</scope>
    <source>
        <strain evidence="2 3">1-3-3-3</strain>
    </source>
</reference>
<feature type="signal peptide" evidence="1">
    <location>
        <begin position="1"/>
        <end position="24"/>
    </location>
</feature>
<proteinExistence type="predicted"/>
<evidence type="ECO:0000256" key="1">
    <source>
        <dbReference type="SAM" id="SignalP"/>
    </source>
</evidence>
<sequence>MKIKQVLKTVTVLLLWLIAPSVSAQYQKSALEIQIEQLVADLRRQRIDTVCTYQEYCVGCRGSRVADDSPCTTKGILIPTYLFWQKAGRTYRQYLDNCETRVPEEIAAEFWAYTSRFKHQLQVEEIKDFHIMDNGKPEQVSRNHGGSFSFDIILGQDTIKQYFDDFALTKFTRFARKKSFNIYYRSNHRTHTYKLQRMLSHAAAQKPVAVPPKG</sequence>
<dbReference type="Proteomes" id="UP000294155">
    <property type="component" value="Unassembled WGS sequence"/>
</dbReference>